<reference evidence="2 3" key="1">
    <citation type="submission" date="2018-04" db="EMBL/GenBank/DDBJ databases">
        <authorList>
            <person name="Vogel A."/>
        </authorList>
    </citation>
    <scope>NUCLEOTIDE SEQUENCE [LARGE SCALE GENOMIC DNA]</scope>
</reference>
<evidence type="ECO:0000256" key="1">
    <source>
        <dbReference type="SAM" id="MobiDB-lite"/>
    </source>
</evidence>
<gene>
    <name evidence="2" type="ORF">CCAM_LOCUS6657</name>
</gene>
<protein>
    <submittedName>
        <fullName evidence="2">Uncharacterized protein</fullName>
    </submittedName>
</protein>
<evidence type="ECO:0000313" key="2">
    <source>
        <dbReference type="EMBL" id="VFQ64881.1"/>
    </source>
</evidence>
<feature type="compositionally biased region" description="Polar residues" evidence="1">
    <location>
        <begin position="1"/>
        <end position="12"/>
    </location>
</feature>
<organism evidence="2 3">
    <name type="scientific">Cuscuta campestris</name>
    <dbReference type="NCBI Taxonomy" id="132261"/>
    <lineage>
        <taxon>Eukaryota</taxon>
        <taxon>Viridiplantae</taxon>
        <taxon>Streptophyta</taxon>
        <taxon>Embryophyta</taxon>
        <taxon>Tracheophyta</taxon>
        <taxon>Spermatophyta</taxon>
        <taxon>Magnoliopsida</taxon>
        <taxon>eudicotyledons</taxon>
        <taxon>Gunneridae</taxon>
        <taxon>Pentapetalae</taxon>
        <taxon>asterids</taxon>
        <taxon>lamiids</taxon>
        <taxon>Solanales</taxon>
        <taxon>Convolvulaceae</taxon>
        <taxon>Cuscuteae</taxon>
        <taxon>Cuscuta</taxon>
        <taxon>Cuscuta subgen. Grammica</taxon>
        <taxon>Cuscuta sect. Cleistogrammica</taxon>
    </lineage>
</organism>
<name>A0A484KG34_9ASTE</name>
<feature type="region of interest" description="Disordered" evidence="1">
    <location>
        <begin position="1"/>
        <end position="30"/>
    </location>
</feature>
<proteinExistence type="predicted"/>
<keyword evidence="3" id="KW-1185">Reference proteome</keyword>
<dbReference type="AlphaFoldDB" id="A0A484KG34"/>
<evidence type="ECO:0000313" key="3">
    <source>
        <dbReference type="Proteomes" id="UP000595140"/>
    </source>
</evidence>
<sequence>MEASQPGQSGSVKNHHRQTRSEELLNVNVNKPQGWSAKKMNLLLEPNVDAQGTHLQHASYLCINRDNLVKFRQELGTQIQKKLKRGNTRRLGDRVGAGLRVHWRGILPPYKLWFDYEI</sequence>
<accession>A0A484KG34</accession>
<dbReference type="Proteomes" id="UP000595140">
    <property type="component" value="Unassembled WGS sequence"/>
</dbReference>
<dbReference type="EMBL" id="OOIL02000448">
    <property type="protein sequence ID" value="VFQ64881.1"/>
    <property type="molecule type" value="Genomic_DNA"/>
</dbReference>